<comment type="caution">
    <text evidence="3">The sequence shown here is derived from an EMBL/GenBank/DDBJ whole genome shotgun (WGS) entry which is preliminary data.</text>
</comment>
<evidence type="ECO:0000313" key="4">
    <source>
        <dbReference type="Proteomes" id="UP000528460"/>
    </source>
</evidence>
<gene>
    <name evidence="3" type="ORF">HNS30_13275</name>
</gene>
<accession>A0A7Y4NEK8</accession>
<dbReference type="PANTHER" id="PTHR32182:SF22">
    <property type="entry name" value="ATP-DEPENDENT ENDONUCLEASE, OLD FAMILY-RELATED"/>
    <property type="match status" value="1"/>
</dbReference>
<dbReference type="RefSeq" id="WP_171414164.1">
    <property type="nucleotide sequence ID" value="NZ_JABFJW010000084.1"/>
</dbReference>
<reference evidence="3 4" key="1">
    <citation type="submission" date="2020-05" db="EMBL/GenBank/DDBJ databases">
        <authorList>
            <person name="Whitworth D."/>
        </authorList>
    </citation>
    <scope>NUCLEOTIDE SEQUENCE [LARGE SCALE GENOMIC DNA]</scope>
    <source>
        <strain evidence="3 4">CA046A</strain>
    </source>
</reference>
<dbReference type="GO" id="GO:0005524">
    <property type="term" value="F:ATP binding"/>
    <property type="evidence" value="ECO:0007669"/>
    <property type="project" value="InterPro"/>
</dbReference>
<feature type="domain" description="Endonuclease GajA/Old nuclease/RecF-like AAA" evidence="1">
    <location>
        <begin position="1"/>
        <end position="46"/>
    </location>
</feature>
<dbReference type="InterPro" id="IPR003959">
    <property type="entry name" value="ATPase_AAA_core"/>
</dbReference>
<sequence length="391" mass="43053">MIEKVQFRNFKAYRSLDLDLEPFTVLVGPNASGKTTLLEGLRTLASHAAVALLRGIDAPWISPGSRSFGVTQPTELTFHGQWGGAAGEIHVHGLPLELESTNWIPPRRLTPIIGQWAGKAFNVADGTMMESRSFTKSESDLYTALGKCLKATAILRFEPRKLAESSYSESPVPEVASDGTGLASTLAYLKLSHDEVFSEIELALKRVIPSVRRIRIERAAITQTVLRTIALEEQKTQVSEQRVLWGNRVVLDMQGAKEVPADSAGEGTLMVLGLLTVLMGPQKPGLVLLDDIELSLHPTAQGKLIEVLRAIQKEKPELQIVATSHSPFILNYLKPEEIRMTFLAENGFARCEKLTAHPEFEKWKDLMSPGEFWSTVGESWIGKVPASAPHE</sequence>
<evidence type="ECO:0000259" key="1">
    <source>
        <dbReference type="Pfam" id="PF13175"/>
    </source>
</evidence>
<dbReference type="InterPro" id="IPR041685">
    <property type="entry name" value="AAA_GajA/Old/RecF-like"/>
</dbReference>
<dbReference type="GO" id="GO:0006302">
    <property type="term" value="P:double-strand break repair"/>
    <property type="evidence" value="ECO:0007669"/>
    <property type="project" value="TreeGrafter"/>
</dbReference>
<dbReference type="GO" id="GO:0016887">
    <property type="term" value="F:ATP hydrolysis activity"/>
    <property type="evidence" value="ECO:0007669"/>
    <property type="project" value="InterPro"/>
</dbReference>
<dbReference type="Pfam" id="PF13304">
    <property type="entry name" value="AAA_21"/>
    <property type="match status" value="1"/>
</dbReference>
<dbReference type="Gene3D" id="3.40.50.300">
    <property type="entry name" value="P-loop containing nucleotide triphosphate hydrolases"/>
    <property type="match status" value="2"/>
</dbReference>
<dbReference type="EMBL" id="JABFJW010000084">
    <property type="protein sequence ID" value="NOK10000.1"/>
    <property type="molecule type" value="Genomic_DNA"/>
</dbReference>
<protein>
    <submittedName>
        <fullName evidence="3">AAA family ATPase</fullName>
    </submittedName>
</protein>
<dbReference type="SUPFAM" id="SSF52540">
    <property type="entry name" value="P-loop containing nucleoside triphosphate hydrolases"/>
    <property type="match status" value="1"/>
</dbReference>
<evidence type="ECO:0000313" key="3">
    <source>
        <dbReference type="EMBL" id="NOK10000.1"/>
    </source>
</evidence>
<dbReference type="AlphaFoldDB" id="A0A7Y4NEK8"/>
<dbReference type="PIRSF" id="PIRSF029347">
    <property type="entry name" value="RecF"/>
    <property type="match status" value="1"/>
</dbReference>
<dbReference type="Pfam" id="PF13175">
    <property type="entry name" value="AAA_15"/>
    <property type="match status" value="1"/>
</dbReference>
<proteinExistence type="predicted"/>
<dbReference type="Proteomes" id="UP000528460">
    <property type="component" value="Unassembled WGS sequence"/>
</dbReference>
<dbReference type="GO" id="GO:0000731">
    <property type="term" value="P:DNA synthesis involved in DNA repair"/>
    <property type="evidence" value="ECO:0007669"/>
    <property type="project" value="TreeGrafter"/>
</dbReference>
<feature type="domain" description="ATPase AAA-type core" evidence="2">
    <location>
        <begin position="235"/>
        <end position="331"/>
    </location>
</feature>
<dbReference type="InterPro" id="IPR014555">
    <property type="entry name" value="RecF-like"/>
</dbReference>
<dbReference type="PANTHER" id="PTHR32182">
    <property type="entry name" value="DNA REPLICATION AND REPAIR PROTEIN RECF"/>
    <property type="match status" value="1"/>
</dbReference>
<name>A0A7Y4NEK8_9BACT</name>
<dbReference type="InterPro" id="IPR027417">
    <property type="entry name" value="P-loop_NTPase"/>
</dbReference>
<organism evidence="3 4">
    <name type="scientific">Corallococcus exercitus</name>
    <dbReference type="NCBI Taxonomy" id="2316736"/>
    <lineage>
        <taxon>Bacteria</taxon>
        <taxon>Pseudomonadati</taxon>
        <taxon>Myxococcota</taxon>
        <taxon>Myxococcia</taxon>
        <taxon>Myxococcales</taxon>
        <taxon>Cystobacterineae</taxon>
        <taxon>Myxococcaceae</taxon>
        <taxon>Corallococcus</taxon>
    </lineage>
</organism>
<evidence type="ECO:0000259" key="2">
    <source>
        <dbReference type="Pfam" id="PF13304"/>
    </source>
</evidence>